<feature type="region of interest" description="Disordered" evidence="1">
    <location>
        <begin position="124"/>
        <end position="160"/>
    </location>
</feature>
<evidence type="ECO:0000313" key="2">
    <source>
        <dbReference type="EMBL" id="KAA3674044.1"/>
    </source>
</evidence>
<comment type="caution">
    <text evidence="2">The sequence shown here is derived from an EMBL/GenBank/DDBJ whole genome shotgun (WGS) entry which is preliminary data.</text>
</comment>
<accession>A0A5J4NF15</accession>
<reference evidence="2 3" key="1">
    <citation type="journal article" date="2019" name="Gigascience">
        <title>Whole-genome sequence of the oriental lung fluke Paragonimus westermani.</title>
        <authorList>
            <person name="Oey H."/>
            <person name="Zakrzewski M."/>
            <person name="Narain K."/>
            <person name="Devi K.R."/>
            <person name="Agatsuma T."/>
            <person name="Nawaratna S."/>
            <person name="Gobert G.N."/>
            <person name="Jones M.K."/>
            <person name="Ragan M.A."/>
            <person name="McManus D.P."/>
            <person name="Krause L."/>
        </authorList>
    </citation>
    <scope>NUCLEOTIDE SEQUENCE [LARGE SCALE GENOMIC DNA]</scope>
    <source>
        <strain evidence="2 3">IND2009</strain>
    </source>
</reference>
<proteinExistence type="predicted"/>
<dbReference type="AlphaFoldDB" id="A0A5J4NF15"/>
<protein>
    <submittedName>
        <fullName evidence="2">Uncharacterized protein</fullName>
    </submittedName>
</protein>
<name>A0A5J4NF15_9TREM</name>
<dbReference type="EMBL" id="QNGE01003435">
    <property type="protein sequence ID" value="KAA3674044.1"/>
    <property type="molecule type" value="Genomic_DNA"/>
</dbReference>
<keyword evidence="3" id="KW-1185">Reference proteome</keyword>
<evidence type="ECO:0000313" key="3">
    <source>
        <dbReference type="Proteomes" id="UP000324629"/>
    </source>
</evidence>
<dbReference type="Proteomes" id="UP000324629">
    <property type="component" value="Unassembled WGS sequence"/>
</dbReference>
<gene>
    <name evidence="2" type="ORF">DEA37_0001262</name>
</gene>
<evidence type="ECO:0000256" key="1">
    <source>
        <dbReference type="SAM" id="MobiDB-lite"/>
    </source>
</evidence>
<organism evidence="2 3">
    <name type="scientific">Paragonimus westermani</name>
    <dbReference type="NCBI Taxonomy" id="34504"/>
    <lineage>
        <taxon>Eukaryota</taxon>
        <taxon>Metazoa</taxon>
        <taxon>Spiralia</taxon>
        <taxon>Lophotrochozoa</taxon>
        <taxon>Platyhelminthes</taxon>
        <taxon>Trematoda</taxon>
        <taxon>Digenea</taxon>
        <taxon>Plagiorchiida</taxon>
        <taxon>Troglotremata</taxon>
        <taxon>Troglotrematidae</taxon>
        <taxon>Paragonimus</taxon>
    </lineage>
</organism>
<sequence>MAMESYVNKLSVVGSRTCLPLELFDALSARAFLLPSLRVLQVHPIGVFFFNNDFPLSILACRPPRFAHIGSFLMKSLLKQALAQCQFTNVTKDSNILQRADERKKQKSLTRNRRAGQLKRLRNERYKRSHTKPQSWKAVQTKKGSKLKPVSRNPVTESKGIDPKLKSLARTIVQSRHLLFESAPQRVCPQKPDSALFTEKKFRDYGLKVKDIVCS</sequence>